<dbReference type="Proteomes" id="UP000009315">
    <property type="component" value="Unassembled WGS sequence"/>
</dbReference>
<dbReference type="STRING" id="1121428.DESHY_20116"/>
<gene>
    <name evidence="2" type="ORF">DESHY_20116</name>
</gene>
<reference evidence="2 3" key="1">
    <citation type="journal article" date="2013" name="Genome Announc.">
        <title>Genome Sequence of the Sulfate-Reducing Bacterium Desulfotomaculum hydrothermale Lam5(T).</title>
        <authorList>
            <person name="Amin O."/>
            <person name="Fardeau M.L."/>
            <person name="Valette O."/>
            <person name="Hirschler-Rea A."/>
            <person name="Barbe V."/>
            <person name="Medigue C."/>
            <person name="Vacherie B."/>
            <person name="Ollivier B."/>
            <person name="Bertin P.N."/>
            <person name="Dolla A."/>
        </authorList>
    </citation>
    <scope>NUCLEOTIDE SEQUENCE [LARGE SCALE GENOMIC DNA]</scope>
    <source>
        <strain evidence="3">Lam5 / DSM 18033</strain>
    </source>
</reference>
<protein>
    <recommendedName>
        <fullName evidence="4">Siphovirus Gp157 family protein</fullName>
    </recommendedName>
</protein>
<dbReference type="EMBL" id="CAOS01000009">
    <property type="protein sequence ID" value="CCO08247.1"/>
    <property type="molecule type" value="Genomic_DNA"/>
</dbReference>
<evidence type="ECO:0000313" key="2">
    <source>
        <dbReference type="EMBL" id="CCO08247.1"/>
    </source>
</evidence>
<keyword evidence="1" id="KW-0175">Coiled coil</keyword>
<accession>K8DZ20</accession>
<evidence type="ECO:0008006" key="4">
    <source>
        <dbReference type="Google" id="ProtNLM"/>
    </source>
</evidence>
<dbReference type="eggNOG" id="ENOG50330BC">
    <property type="taxonomic scope" value="Bacteria"/>
</dbReference>
<evidence type="ECO:0000256" key="1">
    <source>
        <dbReference type="SAM" id="Coils"/>
    </source>
</evidence>
<keyword evidence="3" id="KW-1185">Reference proteome</keyword>
<proteinExistence type="predicted"/>
<comment type="caution">
    <text evidence="2">The sequence shown here is derived from an EMBL/GenBank/DDBJ whole genome shotgun (WGS) entry which is preliminary data.</text>
</comment>
<organism evidence="2 3">
    <name type="scientific">Desulforamulus hydrothermalis Lam5 = DSM 18033</name>
    <dbReference type="NCBI Taxonomy" id="1121428"/>
    <lineage>
        <taxon>Bacteria</taxon>
        <taxon>Bacillati</taxon>
        <taxon>Bacillota</taxon>
        <taxon>Clostridia</taxon>
        <taxon>Eubacteriales</taxon>
        <taxon>Peptococcaceae</taxon>
        <taxon>Desulforamulus</taxon>
    </lineage>
</organism>
<name>K8DZ20_9FIRM</name>
<dbReference type="OrthoDB" id="2409458at2"/>
<sequence>MKLYEMTGAFNEIFAMMEDGEELNYSTLEDTLQALEGAIEEKVGNIAKMIKSLEVQAEGFDKEAKRLTDKKRTIENKIKWLKEYLLQAMEATAKDKILTDIGTVRRQKSPAGVSVTDPDEIPQNYWFTPEPELDKKLILADLKSGVNIPGVQLRQGYHIRIQ</sequence>
<dbReference type="AlphaFoldDB" id="K8DZ20"/>
<evidence type="ECO:0000313" key="3">
    <source>
        <dbReference type="Proteomes" id="UP000009315"/>
    </source>
</evidence>
<feature type="coiled-coil region" evidence="1">
    <location>
        <begin position="50"/>
        <end position="77"/>
    </location>
</feature>
<dbReference type="InterPro" id="IPR008840">
    <property type="entry name" value="Sipho_Gp157"/>
</dbReference>
<dbReference type="RefSeq" id="WP_008411576.1">
    <property type="nucleotide sequence ID" value="NZ_CAOS01000009.1"/>
</dbReference>
<dbReference type="Pfam" id="PF05565">
    <property type="entry name" value="Sipho_Gp157"/>
    <property type="match status" value="1"/>
</dbReference>